<dbReference type="GO" id="GO:0036498">
    <property type="term" value="P:IRE1-mediated unfolded protein response"/>
    <property type="evidence" value="ECO:0007669"/>
    <property type="project" value="TreeGrafter"/>
</dbReference>
<dbReference type="InterPro" id="IPR011009">
    <property type="entry name" value="Kinase-like_dom_sf"/>
</dbReference>
<dbReference type="Gene3D" id="1.10.510.10">
    <property type="entry name" value="Transferase(Phosphotransferase) domain 1"/>
    <property type="match status" value="1"/>
</dbReference>
<evidence type="ECO:0000259" key="4">
    <source>
        <dbReference type="PROSITE" id="PS50011"/>
    </source>
</evidence>
<dbReference type="SUPFAM" id="SSF56112">
    <property type="entry name" value="Protein kinase-like (PK-like)"/>
    <property type="match status" value="1"/>
</dbReference>
<feature type="domain" description="Protein kinase" evidence="4">
    <location>
        <begin position="1"/>
        <end position="251"/>
    </location>
</feature>
<keyword evidence="2" id="KW-0547">Nucleotide-binding</keyword>
<gene>
    <name evidence="6" type="ORF">CYMTET_34038</name>
</gene>
<keyword evidence="3" id="KW-0067">ATP-binding</keyword>
<dbReference type="GO" id="GO:0004674">
    <property type="term" value="F:protein serine/threonine kinase activity"/>
    <property type="evidence" value="ECO:0007669"/>
    <property type="project" value="InterPro"/>
</dbReference>
<dbReference type="Pfam" id="PF00069">
    <property type="entry name" value="Pkinase"/>
    <property type="match status" value="2"/>
</dbReference>
<dbReference type="GO" id="GO:0006397">
    <property type="term" value="P:mRNA processing"/>
    <property type="evidence" value="ECO:0007669"/>
    <property type="project" value="InterPro"/>
</dbReference>
<feature type="non-terminal residue" evidence="6">
    <location>
        <position position="1"/>
    </location>
</feature>
<evidence type="ECO:0000256" key="1">
    <source>
        <dbReference type="ARBA" id="ARBA00022729"/>
    </source>
</evidence>
<name>A0AAE0KQL0_9CHLO</name>
<reference evidence="6 7" key="1">
    <citation type="journal article" date="2015" name="Genome Biol. Evol.">
        <title>Comparative Genomics of a Bacterivorous Green Alga Reveals Evolutionary Causalities and Consequences of Phago-Mixotrophic Mode of Nutrition.</title>
        <authorList>
            <person name="Burns J.A."/>
            <person name="Paasch A."/>
            <person name="Narechania A."/>
            <person name="Kim E."/>
        </authorList>
    </citation>
    <scope>NUCLEOTIDE SEQUENCE [LARGE SCALE GENOMIC DNA]</scope>
    <source>
        <strain evidence="6 7">PLY_AMNH</strain>
    </source>
</reference>
<dbReference type="Pfam" id="PF06479">
    <property type="entry name" value="Ribonuc_2-5A"/>
    <property type="match status" value="1"/>
</dbReference>
<evidence type="ECO:0008006" key="8">
    <source>
        <dbReference type="Google" id="ProtNLM"/>
    </source>
</evidence>
<dbReference type="PANTHER" id="PTHR13954">
    <property type="entry name" value="IRE1-RELATED"/>
    <property type="match status" value="1"/>
</dbReference>
<keyword evidence="1" id="KW-0732">Signal</keyword>
<proteinExistence type="predicted"/>
<dbReference type="PANTHER" id="PTHR13954:SF6">
    <property type="entry name" value="NON-SPECIFIC SERINE_THREONINE PROTEIN KINASE"/>
    <property type="match status" value="1"/>
</dbReference>
<dbReference type="Gene3D" id="1.20.1440.180">
    <property type="entry name" value="KEN domain"/>
    <property type="match status" value="1"/>
</dbReference>
<dbReference type="GO" id="GO:1990604">
    <property type="term" value="C:IRE1-TRAF2-ASK1 complex"/>
    <property type="evidence" value="ECO:0007669"/>
    <property type="project" value="TreeGrafter"/>
</dbReference>
<evidence type="ECO:0000313" key="7">
    <source>
        <dbReference type="Proteomes" id="UP001190700"/>
    </source>
</evidence>
<evidence type="ECO:0000256" key="2">
    <source>
        <dbReference type="ARBA" id="ARBA00022741"/>
    </source>
</evidence>
<organism evidence="6 7">
    <name type="scientific">Cymbomonas tetramitiformis</name>
    <dbReference type="NCBI Taxonomy" id="36881"/>
    <lineage>
        <taxon>Eukaryota</taxon>
        <taxon>Viridiplantae</taxon>
        <taxon>Chlorophyta</taxon>
        <taxon>Pyramimonadophyceae</taxon>
        <taxon>Pyramimonadales</taxon>
        <taxon>Pyramimonadaceae</taxon>
        <taxon>Cymbomonas</taxon>
    </lineage>
</organism>
<dbReference type="GO" id="GO:0051082">
    <property type="term" value="F:unfolded protein binding"/>
    <property type="evidence" value="ECO:0007669"/>
    <property type="project" value="TreeGrafter"/>
</dbReference>
<dbReference type="SMART" id="SM00220">
    <property type="entry name" value="S_TKc"/>
    <property type="match status" value="1"/>
</dbReference>
<dbReference type="AlphaFoldDB" id="A0AAE0KQL0"/>
<dbReference type="EMBL" id="LGRX02021283">
    <property type="protein sequence ID" value="KAK3256850.1"/>
    <property type="molecule type" value="Genomic_DNA"/>
</dbReference>
<keyword evidence="7" id="KW-1185">Reference proteome</keyword>
<evidence type="ECO:0000313" key="6">
    <source>
        <dbReference type="EMBL" id="KAK3256850.1"/>
    </source>
</evidence>
<accession>A0AAE0KQL0</accession>
<dbReference type="GO" id="GO:0005524">
    <property type="term" value="F:ATP binding"/>
    <property type="evidence" value="ECO:0007669"/>
    <property type="project" value="UniProtKB-KW"/>
</dbReference>
<dbReference type="PROSITE" id="PS51392">
    <property type="entry name" value="KEN"/>
    <property type="match status" value="1"/>
</dbReference>
<dbReference type="PROSITE" id="PS50011">
    <property type="entry name" value="PROTEIN_KINASE_DOM"/>
    <property type="match status" value="1"/>
</dbReference>
<feature type="domain" description="KEN" evidence="5">
    <location>
        <begin position="254"/>
        <end position="363"/>
    </location>
</feature>
<dbReference type="InterPro" id="IPR000719">
    <property type="entry name" value="Prot_kinase_dom"/>
</dbReference>
<dbReference type="InterPro" id="IPR008271">
    <property type="entry name" value="Ser/Thr_kinase_AS"/>
</dbReference>
<evidence type="ECO:0000256" key="3">
    <source>
        <dbReference type="ARBA" id="ARBA00022840"/>
    </source>
</evidence>
<evidence type="ECO:0000259" key="5">
    <source>
        <dbReference type="PROSITE" id="PS51392"/>
    </source>
</evidence>
<dbReference type="Proteomes" id="UP001190700">
    <property type="component" value="Unassembled WGS sequence"/>
</dbReference>
<protein>
    <recommendedName>
        <fullName evidence="8">Non-specific serine/threonine protein kinase</fullName>
    </recommendedName>
</protein>
<dbReference type="GO" id="GO:0004521">
    <property type="term" value="F:RNA endonuclease activity"/>
    <property type="evidence" value="ECO:0007669"/>
    <property type="project" value="InterPro"/>
</dbReference>
<dbReference type="InterPro" id="IPR038357">
    <property type="entry name" value="KEN_sf"/>
</dbReference>
<sequence>VLGHAVTADHVYIALELCAGGDLRRYMQDEGARLGGQARLTLARTAAVAVREVHLRGVLHNDLKPDNLLVDGAGRLKLTDVGLGLRLRGDDAAEQAAPDEAARDAAPAGQRAAPQASYASFKALGIQVNLAGRAPELLQGERPTAAADVWALGCVLFFILTGEASPFSPPGLKLSEATLNSLIVEGRLDLTALEVLPEPAAQKAFAAGGEVGARALPPAAQMAAGHLLQEMLHPDPGLRPRAAQVVEHPLWWSPEKAMQELLGLVADIKDEPALRRLPEEDEALEKVAAAVLGEAGTWRSRFPKALLAEKEQFSYYNTSRLADLLRFARNVYEHPPESSTDAWNFVKQAFSSTTRFHGPARRV</sequence>
<dbReference type="InterPro" id="IPR045133">
    <property type="entry name" value="IRE1/2-like"/>
</dbReference>
<comment type="caution">
    <text evidence="6">The sequence shown here is derived from an EMBL/GenBank/DDBJ whole genome shotgun (WGS) entry which is preliminary data.</text>
</comment>
<dbReference type="PROSITE" id="PS00108">
    <property type="entry name" value="PROTEIN_KINASE_ST"/>
    <property type="match status" value="1"/>
</dbReference>
<dbReference type="InterPro" id="IPR010513">
    <property type="entry name" value="KEN_dom"/>
</dbReference>